<dbReference type="InterPro" id="IPR002293">
    <property type="entry name" value="AA/rel_permease1"/>
</dbReference>
<keyword evidence="3 6" id="KW-0812">Transmembrane</keyword>
<evidence type="ECO:0000256" key="3">
    <source>
        <dbReference type="ARBA" id="ARBA00022692"/>
    </source>
</evidence>
<keyword evidence="5 6" id="KW-0472">Membrane</keyword>
<evidence type="ECO:0008006" key="9">
    <source>
        <dbReference type="Google" id="ProtNLM"/>
    </source>
</evidence>
<evidence type="ECO:0000313" key="7">
    <source>
        <dbReference type="EMBL" id="KAL3695810.1"/>
    </source>
</evidence>
<evidence type="ECO:0000256" key="6">
    <source>
        <dbReference type="SAM" id="Phobius"/>
    </source>
</evidence>
<dbReference type="AlphaFoldDB" id="A0ABD3I0D5"/>
<proteinExistence type="predicted"/>
<feature type="transmembrane region" description="Helical" evidence="6">
    <location>
        <begin position="280"/>
        <end position="303"/>
    </location>
</feature>
<protein>
    <recommendedName>
        <fullName evidence="9">Amino acid transporter</fullName>
    </recommendedName>
</protein>
<feature type="transmembrane region" description="Helical" evidence="6">
    <location>
        <begin position="390"/>
        <end position="410"/>
    </location>
</feature>
<reference evidence="7 8" key="1">
    <citation type="submission" date="2024-09" db="EMBL/GenBank/DDBJ databases">
        <title>Chromosome-scale assembly of Riccia sorocarpa.</title>
        <authorList>
            <person name="Paukszto L."/>
        </authorList>
    </citation>
    <scope>NUCLEOTIDE SEQUENCE [LARGE SCALE GENOMIC DNA]</scope>
    <source>
        <strain evidence="7">LP-2024</strain>
        <tissue evidence="7">Aerial parts of the thallus</tissue>
    </source>
</reference>
<feature type="transmembrane region" description="Helical" evidence="6">
    <location>
        <begin position="334"/>
        <end position="354"/>
    </location>
</feature>
<feature type="transmembrane region" description="Helical" evidence="6">
    <location>
        <begin position="487"/>
        <end position="508"/>
    </location>
</feature>
<evidence type="ECO:0000313" key="8">
    <source>
        <dbReference type="Proteomes" id="UP001633002"/>
    </source>
</evidence>
<feature type="transmembrane region" description="Helical" evidence="6">
    <location>
        <begin position="458"/>
        <end position="481"/>
    </location>
</feature>
<dbReference type="Pfam" id="PF13520">
    <property type="entry name" value="AA_permease_2"/>
    <property type="match status" value="1"/>
</dbReference>
<feature type="transmembrane region" description="Helical" evidence="6">
    <location>
        <begin position="241"/>
        <end position="260"/>
    </location>
</feature>
<feature type="transmembrane region" description="Helical" evidence="6">
    <location>
        <begin position="73"/>
        <end position="94"/>
    </location>
</feature>
<dbReference type="EMBL" id="JBJQOH010000002">
    <property type="protein sequence ID" value="KAL3695810.1"/>
    <property type="molecule type" value="Genomic_DNA"/>
</dbReference>
<dbReference type="Gene3D" id="1.20.1740.10">
    <property type="entry name" value="Amino acid/polyamine transporter I"/>
    <property type="match status" value="1"/>
</dbReference>
<keyword evidence="8" id="KW-1185">Reference proteome</keyword>
<sequence>MDSNRLSTGSAVETGADIDPGERRLNELGYKQELKREVSLLKCVGFGFSTVGLFAGILLYGPSFAYTGPVGLVWGWFIVSFFTGFIALALAEICSSFPTTGSLYFWTAHLAGPRYGPFASWVCAWLEIVGIIAGAGSQAYSGAQVLQYIVLLSTGTNKDGGYFASRGVFYSIYFGLCLIWAILNTFALKIVAIIDVVSLYWQVVGGALIIILVPLIAPVTQSAKYVFTHYEKSTELTGVHSNPYALVLSLLFSQFTLLGYDAPAHLTEETKNADRNGPMAILVTIGLMFSVGCGVILSLTFSIQDPAYLFDPSNETGGGFVAAQILYGAFYGRYGSGTGAVVLLCVIWGHFLLFRPILHNERCSRFYALSRDGGIPGSRIWKKLHPIYKVHANAVWLSSFITALIGLPVLGTNVAFTAIISVASIGVMGSYAIPIFLRMIMPRKNFTPGPFHLGKASRAICTVAFLWICYSSSVFLLPTLYPLTWESFNYAPVALGVVLSFIMSWWILDGRKWFSGPVRNIIVDK</sequence>
<evidence type="ECO:0000256" key="4">
    <source>
        <dbReference type="ARBA" id="ARBA00022989"/>
    </source>
</evidence>
<feature type="transmembrane region" description="Helical" evidence="6">
    <location>
        <begin position="416"/>
        <end position="437"/>
    </location>
</feature>
<dbReference type="GO" id="GO:0016020">
    <property type="term" value="C:membrane"/>
    <property type="evidence" value="ECO:0007669"/>
    <property type="project" value="UniProtKB-SubCell"/>
</dbReference>
<keyword evidence="2" id="KW-0813">Transport</keyword>
<dbReference type="PANTHER" id="PTHR45649">
    <property type="entry name" value="AMINO-ACID PERMEASE BAT1"/>
    <property type="match status" value="1"/>
</dbReference>
<dbReference type="GO" id="GO:0022857">
    <property type="term" value="F:transmembrane transporter activity"/>
    <property type="evidence" value="ECO:0007669"/>
    <property type="project" value="UniProtKB-ARBA"/>
</dbReference>
<dbReference type="PIRSF" id="PIRSF006060">
    <property type="entry name" value="AA_transporter"/>
    <property type="match status" value="1"/>
</dbReference>
<keyword evidence="4 6" id="KW-1133">Transmembrane helix</keyword>
<name>A0ABD3I0D5_9MARC</name>
<organism evidence="7 8">
    <name type="scientific">Riccia sorocarpa</name>
    <dbReference type="NCBI Taxonomy" id="122646"/>
    <lineage>
        <taxon>Eukaryota</taxon>
        <taxon>Viridiplantae</taxon>
        <taxon>Streptophyta</taxon>
        <taxon>Embryophyta</taxon>
        <taxon>Marchantiophyta</taxon>
        <taxon>Marchantiopsida</taxon>
        <taxon>Marchantiidae</taxon>
        <taxon>Marchantiales</taxon>
        <taxon>Ricciaceae</taxon>
        <taxon>Riccia</taxon>
    </lineage>
</organism>
<feature type="transmembrane region" description="Helical" evidence="6">
    <location>
        <begin position="199"/>
        <end position="221"/>
    </location>
</feature>
<feature type="transmembrane region" description="Helical" evidence="6">
    <location>
        <begin position="40"/>
        <end position="61"/>
    </location>
</feature>
<dbReference type="Proteomes" id="UP001633002">
    <property type="component" value="Unassembled WGS sequence"/>
</dbReference>
<feature type="transmembrane region" description="Helical" evidence="6">
    <location>
        <begin position="168"/>
        <end position="187"/>
    </location>
</feature>
<evidence type="ECO:0000256" key="5">
    <source>
        <dbReference type="ARBA" id="ARBA00023136"/>
    </source>
</evidence>
<comment type="subcellular location">
    <subcellularLocation>
        <location evidence="1">Membrane</location>
        <topology evidence="1">Multi-pass membrane protein</topology>
    </subcellularLocation>
</comment>
<gene>
    <name evidence="7" type="ORF">R1sor_009886</name>
</gene>
<dbReference type="PANTHER" id="PTHR45649:SF26">
    <property type="entry name" value="OS04G0435100 PROTEIN"/>
    <property type="match status" value="1"/>
</dbReference>
<evidence type="ECO:0000256" key="1">
    <source>
        <dbReference type="ARBA" id="ARBA00004141"/>
    </source>
</evidence>
<accession>A0ABD3I0D5</accession>
<feature type="transmembrane region" description="Helical" evidence="6">
    <location>
        <begin position="115"/>
        <end position="136"/>
    </location>
</feature>
<comment type="caution">
    <text evidence="7">The sequence shown here is derived from an EMBL/GenBank/DDBJ whole genome shotgun (WGS) entry which is preliminary data.</text>
</comment>
<evidence type="ECO:0000256" key="2">
    <source>
        <dbReference type="ARBA" id="ARBA00022448"/>
    </source>
</evidence>